<reference evidence="1 2" key="1">
    <citation type="submission" date="2020-08" db="EMBL/GenBank/DDBJ databases">
        <title>Plant Genome Project.</title>
        <authorList>
            <person name="Zhang R.-G."/>
        </authorList>
    </citation>
    <scope>NUCLEOTIDE SEQUENCE [LARGE SCALE GENOMIC DNA]</scope>
    <source>
        <tissue evidence="1">Rhizome</tissue>
    </source>
</reference>
<dbReference type="Proteomes" id="UP000734854">
    <property type="component" value="Unassembled WGS sequence"/>
</dbReference>
<accession>A0A8J5FB18</accession>
<comment type="caution">
    <text evidence="1">The sequence shown here is derived from an EMBL/GenBank/DDBJ whole genome shotgun (WGS) entry which is preliminary data.</text>
</comment>
<name>A0A8J5FB18_ZINOF</name>
<proteinExistence type="predicted"/>
<sequence>MELIPTYGDVVAGSVRAYLHVRKRGRLPWLGGWCPREEEGCRLLWCLRARRGKRLGCGSGAVEAVAGRRGGSDGTAHSAACACEFVTSFLVLTLVPENVVSISLSISQDALMIAESVVSRSDGQLPLILQGSSLETYFIIGKVASEAFTDSKRITCEGSAFGMLGFWLEMILVEVRFLCLKIAMHLLRLKKAIDSH</sequence>
<dbReference type="AlphaFoldDB" id="A0A8J5FB18"/>
<protein>
    <submittedName>
        <fullName evidence="1">Uncharacterized protein</fullName>
    </submittedName>
</protein>
<organism evidence="1 2">
    <name type="scientific">Zingiber officinale</name>
    <name type="common">Ginger</name>
    <name type="synonym">Amomum zingiber</name>
    <dbReference type="NCBI Taxonomy" id="94328"/>
    <lineage>
        <taxon>Eukaryota</taxon>
        <taxon>Viridiplantae</taxon>
        <taxon>Streptophyta</taxon>
        <taxon>Embryophyta</taxon>
        <taxon>Tracheophyta</taxon>
        <taxon>Spermatophyta</taxon>
        <taxon>Magnoliopsida</taxon>
        <taxon>Liliopsida</taxon>
        <taxon>Zingiberales</taxon>
        <taxon>Zingiberaceae</taxon>
        <taxon>Zingiber</taxon>
    </lineage>
</organism>
<gene>
    <name evidence="1" type="ORF">ZIOFF_058382</name>
</gene>
<dbReference type="EMBL" id="JACMSC010000016">
    <property type="protein sequence ID" value="KAG6481761.1"/>
    <property type="molecule type" value="Genomic_DNA"/>
</dbReference>
<evidence type="ECO:0000313" key="1">
    <source>
        <dbReference type="EMBL" id="KAG6481761.1"/>
    </source>
</evidence>
<keyword evidence="2" id="KW-1185">Reference proteome</keyword>
<evidence type="ECO:0000313" key="2">
    <source>
        <dbReference type="Proteomes" id="UP000734854"/>
    </source>
</evidence>